<evidence type="ECO:0000313" key="1">
    <source>
        <dbReference type="EMBL" id="RKN79282.1"/>
    </source>
</evidence>
<accession>A0A3B0C203</accession>
<protein>
    <submittedName>
        <fullName evidence="1">Uncharacterized protein</fullName>
    </submittedName>
</protein>
<dbReference type="Proteomes" id="UP000276603">
    <property type="component" value="Unassembled WGS sequence"/>
</dbReference>
<comment type="caution">
    <text evidence="1">The sequence shown here is derived from an EMBL/GenBank/DDBJ whole genome shotgun (WGS) entry which is preliminary data.</text>
</comment>
<evidence type="ECO:0000313" key="2">
    <source>
        <dbReference type="Proteomes" id="UP000276603"/>
    </source>
</evidence>
<proteinExistence type="predicted"/>
<dbReference type="EMBL" id="RBCJ01000003">
    <property type="protein sequence ID" value="RKN79282.1"/>
    <property type="molecule type" value="Genomic_DNA"/>
</dbReference>
<sequence length="227" mass="26434">MKKIFILFAIFTFCSSILCQEYQQKRPERIEKLMKAVGNEDSWRTAKGFHMLEIANFSGLKLPLVRNFWIDFENPRIKIVTESAERIQKRALNIDSGWTHENGETKEWEVDIVNGYRSFWPGIPTRIFHLIASEDPILTYELAEDRINFFIEGKFVVWIATDAQGNPVAYGRSNNHAETHFLGEMINYGEVRLWKEAFETGGQWSVVMVNYRLLEDLSEISYVAPSK</sequence>
<dbReference type="AlphaFoldDB" id="A0A3B0C203"/>
<name>A0A3B0C203_9FLAO</name>
<keyword evidence="2" id="KW-1185">Reference proteome</keyword>
<gene>
    <name evidence="1" type="ORF">D7Z94_13220</name>
</gene>
<organism evidence="1 2">
    <name type="scientific">Ulvibacterium marinum</name>
    <dbReference type="NCBI Taxonomy" id="2419782"/>
    <lineage>
        <taxon>Bacteria</taxon>
        <taxon>Pseudomonadati</taxon>
        <taxon>Bacteroidota</taxon>
        <taxon>Flavobacteriia</taxon>
        <taxon>Flavobacteriales</taxon>
        <taxon>Flavobacteriaceae</taxon>
        <taxon>Ulvibacterium</taxon>
    </lineage>
</organism>
<reference evidence="1 2" key="1">
    <citation type="submission" date="2018-10" db="EMBL/GenBank/DDBJ databases">
        <title>Ulvibacterium marinum gen. nov., sp. nov., a novel marine bacterium of the family Flavobacteriaceae, isolated from a culture of the green alga Ulva prolifera.</title>
        <authorList>
            <person name="Zhang Z."/>
        </authorList>
    </citation>
    <scope>NUCLEOTIDE SEQUENCE [LARGE SCALE GENOMIC DNA]</scope>
    <source>
        <strain evidence="1 2">CCMM003</strain>
    </source>
</reference>